<dbReference type="GO" id="GO:0004141">
    <property type="term" value="F:dethiobiotin synthase activity"/>
    <property type="evidence" value="ECO:0007669"/>
    <property type="project" value="TreeGrafter"/>
</dbReference>
<dbReference type="PANTHER" id="PTHR42684:SF3">
    <property type="entry name" value="ADENOSYLMETHIONINE-8-AMINO-7-OXONONANOATE AMINOTRANSFERASE"/>
    <property type="match status" value="1"/>
</dbReference>
<name>A0A392PSB7_9FABA</name>
<dbReference type="EMBL" id="LXQA010092939">
    <property type="protein sequence ID" value="MCI14572.1"/>
    <property type="molecule type" value="Genomic_DNA"/>
</dbReference>
<organism evidence="3 4">
    <name type="scientific">Trifolium medium</name>
    <dbReference type="NCBI Taxonomy" id="97028"/>
    <lineage>
        <taxon>Eukaryota</taxon>
        <taxon>Viridiplantae</taxon>
        <taxon>Streptophyta</taxon>
        <taxon>Embryophyta</taxon>
        <taxon>Tracheophyta</taxon>
        <taxon>Spermatophyta</taxon>
        <taxon>Magnoliopsida</taxon>
        <taxon>eudicotyledons</taxon>
        <taxon>Gunneridae</taxon>
        <taxon>Pentapetalae</taxon>
        <taxon>rosids</taxon>
        <taxon>fabids</taxon>
        <taxon>Fabales</taxon>
        <taxon>Fabaceae</taxon>
        <taxon>Papilionoideae</taxon>
        <taxon>50 kb inversion clade</taxon>
        <taxon>NPAAA clade</taxon>
        <taxon>Hologalegina</taxon>
        <taxon>IRL clade</taxon>
        <taxon>Trifolieae</taxon>
        <taxon>Trifolium</taxon>
    </lineage>
</organism>
<keyword evidence="4" id="KW-1185">Reference proteome</keyword>
<dbReference type="Gene3D" id="3.40.50.300">
    <property type="entry name" value="P-loop containing nucleotide triphosphate hydrolases"/>
    <property type="match status" value="1"/>
</dbReference>
<dbReference type="Proteomes" id="UP000265520">
    <property type="component" value="Unassembled WGS sequence"/>
</dbReference>
<comment type="caution">
    <text evidence="3">The sequence shown here is derived from an EMBL/GenBank/DDBJ whole genome shotgun (WGS) entry which is preliminary data.</text>
</comment>
<dbReference type="InterPro" id="IPR027417">
    <property type="entry name" value="P-loop_NTPase"/>
</dbReference>
<evidence type="ECO:0000313" key="3">
    <source>
        <dbReference type="EMBL" id="MCI14572.1"/>
    </source>
</evidence>
<dbReference type="GO" id="GO:0009102">
    <property type="term" value="P:biotin biosynthetic process"/>
    <property type="evidence" value="ECO:0007669"/>
    <property type="project" value="TreeGrafter"/>
</dbReference>
<accession>A0A392PSB7</accession>
<reference evidence="3 4" key="1">
    <citation type="journal article" date="2018" name="Front. Plant Sci.">
        <title>Red Clover (Trifolium pratense) and Zigzag Clover (T. medium) - A Picture of Genomic Similarities and Differences.</title>
        <authorList>
            <person name="Dluhosova J."/>
            <person name="Istvanek J."/>
            <person name="Nedelnik J."/>
            <person name="Repkova J."/>
        </authorList>
    </citation>
    <scope>NUCLEOTIDE SEQUENCE [LARGE SCALE GENOMIC DNA]</scope>
    <source>
        <strain evidence="4">cv. 10/8</strain>
        <tissue evidence="3">Leaf</tissue>
    </source>
</reference>
<evidence type="ECO:0000256" key="1">
    <source>
        <dbReference type="ARBA" id="ARBA00022576"/>
    </source>
</evidence>
<dbReference type="GO" id="GO:0004015">
    <property type="term" value="F:adenosylmethionine-8-amino-7-oxononanoate transaminase activity"/>
    <property type="evidence" value="ECO:0007669"/>
    <property type="project" value="TreeGrafter"/>
</dbReference>
<proteinExistence type="predicted"/>
<keyword evidence="2" id="KW-0808">Transferase</keyword>
<keyword evidence="1" id="KW-0032">Aminotransferase</keyword>
<sequence length="57" mass="6165">PFRIPAILVGDGRLGGISGTISAYESLTLRGYDVVAIVFEDHGLLNEGPLFSYVRNK</sequence>
<dbReference type="GO" id="GO:0005739">
    <property type="term" value="C:mitochondrion"/>
    <property type="evidence" value="ECO:0007669"/>
    <property type="project" value="TreeGrafter"/>
</dbReference>
<protein>
    <submittedName>
        <fullName evidence="3">Bifunctional dethiobiotin synthetase/78-diamino-pelargonic acid mitochondrial-like</fullName>
    </submittedName>
</protein>
<dbReference type="PANTHER" id="PTHR42684">
    <property type="entry name" value="ADENOSYLMETHIONINE-8-AMINO-7-OXONONANOATE AMINOTRANSFERASE"/>
    <property type="match status" value="1"/>
</dbReference>
<evidence type="ECO:0000256" key="2">
    <source>
        <dbReference type="ARBA" id="ARBA00022679"/>
    </source>
</evidence>
<feature type="non-terminal residue" evidence="3">
    <location>
        <position position="1"/>
    </location>
</feature>
<dbReference type="AlphaFoldDB" id="A0A392PSB7"/>
<evidence type="ECO:0000313" key="4">
    <source>
        <dbReference type="Proteomes" id="UP000265520"/>
    </source>
</evidence>